<sequence length="120" mass="13501">MTDKQTVRPKLSPAYRPATFDDRIEVVFIGNTSLIDHLAFTEIKGPDDKMYPSVDPYQMVAAGEYLKMKGLQAIQQGELINAQHMRDQEQEKAKKDALKRVIVTDKLPPDDFIAPGILKG</sequence>
<reference evidence="1" key="1">
    <citation type="journal article" date="2015" name="Nature">
        <title>Complex archaea that bridge the gap between prokaryotes and eukaryotes.</title>
        <authorList>
            <person name="Spang A."/>
            <person name="Saw J.H."/>
            <person name="Jorgensen S.L."/>
            <person name="Zaremba-Niedzwiedzka K."/>
            <person name="Martijn J."/>
            <person name="Lind A.E."/>
            <person name="van Eijk R."/>
            <person name="Schleper C."/>
            <person name="Guy L."/>
            <person name="Ettema T.J."/>
        </authorList>
    </citation>
    <scope>NUCLEOTIDE SEQUENCE</scope>
</reference>
<proteinExistence type="predicted"/>
<protein>
    <submittedName>
        <fullName evidence="1">Uncharacterized protein</fullName>
    </submittedName>
</protein>
<dbReference type="AlphaFoldDB" id="A0A0F9C4N4"/>
<organism evidence="1">
    <name type="scientific">marine sediment metagenome</name>
    <dbReference type="NCBI Taxonomy" id="412755"/>
    <lineage>
        <taxon>unclassified sequences</taxon>
        <taxon>metagenomes</taxon>
        <taxon>ecological metagenomes</taxon>
    </lineage>
</organism>
<evidence type="ECO:0000313" key="1">
    <source>
        <dbReference type="EMBL" id="KKK97419.1"/>
    </source>
</evidence>
<name>A0A0F9C4N4_9ZZZZ</name>
<dbReference type="EMBL" id="LAZR01046061">
    <property type="protein sequence ID" value="KKK97419.1"/>
    <property type="molecule type" value="Genomic_DNA"/>
</dbReference>
<comment type="caution">
    <text evidence="1">The sequence shown here is derived from an EMBL/GenBank/DDBJ whole genome shotgun (WGS) entry which is preliminary data.</text>
</comment>
<gene>
    <name evidence="1" type="ORF">LCGC14_2652950</name>
</gene>
<accession>A0A0F9C4N4</accession>